<dbReference type="InterPro" id="IPR033985">
    <property type="entry name" value="SusD-like_N"/>
</dbReference>
<dbReference type="InterPro" id="IPR012944">
    <property type="entry name" value="SusD_RagB_dom"/>
</dbReference>
<dbReference type="RefSeq" id="WP_085499373.1">
    <property type="nucleotide sequence ID" value="NZ_FXAO01000005.1"/>
</dbReference>
<organism evidence="8 9">
    <name type="scientific">Arenibacter troitsensis</name>
    <dbReference type="NCBI Taxonomy" id="188872"/>
    <lineage>
        <taxon>Bacteria</taxon>
        <taxon>Pseudomonadati</taxon>
        <taxon>Bacteroidota</taxon>
        <taxon>Flavobacteriia</taxon>
        <taxon>Flavobacteriales</taxon>
        <taxon>Flavobacteriaceae</taxon>
        <taxon>Arenibacter</taxon>
    </lineage>
</organism>
<comment type="subcellular location">
    <subcellularLocation>
        <location evidence="1">Cell outer membrane</location>
    </subcellularLocation>
</comment>
<dbReference type="CDD" id="cd08977">
    <property type="entry name" value="SusD"/>
    <property type="match status" value="1"/>
</dbReference>
<proteinExistence type="inferred from homology"/>
<evidence type="ECO:0000256" key="4">
    <source>
        <dbReference type="ARBA" id="ARBA00023136"/>
    </source>
</evidence>
<protein>
    <submittedName>
        <fullName evidence="8">Starch-binding associating with outer membrane</fullName>
    </submittedName>
</protein>
<feature type="domain" description="SusD-like N-terminal" evidence="7">
    <location>
        <begin position="55"/>
        <end position="224"/>
    </location>
</feature>
<dbReference type="GO" id="GO:0009279">
    <property type="term" value="C:cell outer membrane"/>
    <property type="evidence" value="ECO:0007669"/>
    <property type="project" value="UniProtKB-SubCell"/>
</dbReference>
<dbReference type="Gene3D" id="1.25.40.390">
    <property type="match status" value="1"/>
</dbReference>
<accession>A0A1X7K7W5</accession>
<gene>
    <name evidence="8" type="ORF">SAMN03080602_02571</name>
</gene>
<evidence type="ECO:0000256" key="5">
    <source>
        <dbReference type="ARBA" id="ARBA00023237"/>
    </source>
</evidence>
<dbReference type="OrthoDB" id="5694214at2"/>
<keyword evidence="3" id="KW-0732">Signal</keyword>
<dbReference type="Pfam" id="PF07980">
    <property type="entry name" value="SusD_RagB"/>
    <property type="match status" value="1"/>
</dbReference>
<name>A0A1X7K7W5_9FLAO</name>
<dbReference type="EMBL" id="FXAO01000005">
    <property type="protein sequence ID" value="SMG36926.1"/>
    <property type="molecule type" value="Genomic_DNA"/>
</dbReference>
<dbReference type="PROSITE" id="PS51257">
    <property type="entry name" value="PROKAR_LIPOPROTEIN"/>
    <property type="match status" value="1"/>
</dbReference>
<dbReference type="InterPro" id="IPR011990">
    <property type="entry name" value="TPR-like_helical_dom_sf"/>
</dbReference>
<keyword evidence="4" id="KW-0472">Membrane</keyword>
<dbReference type="Pfam" id="PF14322">
    <property type="entry name" value="SusD-like_3"/>
    <property type="match status" value="1"/>
</dbReference>
<evidence type="ECO:0000256" key="2">
    <source>
        <dbReference type="ARBA" id="ARBA00006275"/>
    </source>
</evidence>
<evidence type="ECO:0000256" key="1">
    <source>
        <dbReference type="ARBA" id="ARBA00004442"/>
    </source>
</evidence>
<keyword evidence="9" id="KW-1185">Reference proteome</keyword>
<feature type="domain" description="RagB/SusD" evidence="6">
    <location>
        <begin position="291"/>
        <end position="481"/>
    </location>
</feature>
<dbReference type="AlphaFoldDB" id="A0A1X7K7W5"/>
<evidence type="ECO:0000256" key="3">
    <source>
        <dbReference type="ARBA" id="ARBA00022729"/>
    </source>
</evidence>
<dbReference type="STRING" id="188872.SAMN03080602_02571"/>
<sequence>MINIIKNRYLLPIACLSFLVGSCDKNILDTTAYGESTSATFWRNGDDAVAAANAMYTLLREEDSYGHNENVFDNCADDIFRAGDHGYEEAMENFTMDASNYGVRAGWKNKYEMINRANAVLINVPGIEDMDETLKNRVLGEAHFIRAFGYWRFSVIYGGVPLILEDNIIESNFNVPKATLAEVQAQIESDLIAAVSLLPATHNSENLGRPNKGSANGLLAKLYLYQEDFDGTIAAGTEVINGPYPLADNFRDNFTPATENNPEMLFAAQGSDWVDNPQYFVTPRPWGGWDFHNPVQNVVDEFEDGDPRLEYSIYKPGDMVQRGPELTEFTADLTQTGFSLNKFTTFNDDGSLSNQANVPILRSADVYLLVAEAKIRKNGLGAGDDEINAVRDRVGLPFVSNAGMPELIHERRVELLGENQRHQDLMRWDKAGIVDIVEIYGEDRGQFDPVRVFVRPKNYYFPIPQNEIDLSNGVLIQNPGY</sequence>
<comment type="similarity">
    <text evidence="2">Belongs to the SusD family.</text>
</comment>
<keyword evidence="5" id="KW-0998">Cell outer membrane</keyword>
<evidence type="ECO:0000259" key="7">
    <source>
        <dbReference type="Pfam" id="PF14322"/>
    </source>
</evidence>
<reference evidence="9" key="1">
    <citation type="submission" date="2017-04" db="EMBL/GenBank/DDBJ databases">
        <authorList>
            <person name="Varghese N."/>
            <person name="Submissions S."/>
        </authorList>
    </citation>
    <scope>NUCLEOTIDE SEQUENCE [LARGE SCALE GENOMIC DNA]</scope>
    <source>
        <strain evidence="9">DSM 19835</strain>
    </source>
</reference>
<evidence type="ECO:0000313" key="9">
    <source>
        <dbReference type="Proteomes" id="UP000193420"/>
    </source>
</evidence>
<evidence type="ECO:0000259" key="6">
    <source>
        <dbReference type="Pfam" id="PF07980"/>
    </source>
</evidence>
<evidence type="ECO:0000313" key="8">
    <source>
        <dbReference type="EMBL" id="SMG36926.1"/>
    </source>
</evidence>
<dbReference type="SUPFAM" id="SSF48452">
    <property type="entry name" value="TPR-like"/>
    <property type="match status" value="1"/>
</dbReference>
<dbReference type="Proteomes" id="UP000193420">
    <property type="component" value="Unassembled WGS sequence"/>
</dbReference>